<evidence type="ECO:0008006" key="4">
    <source>
        <dbReference type="Google" id="ProtNLM"/>
    </source>
</evidence>
<gene>
    <name evidence="2" type="ORF">S2091_3558</name>
</gene>
<dbReference type="EMBL" id="PUGF01000019">
    <property type="protein sequence ID" value="PRC91803.1"/>
    <property type="molecule type" value="Genomic_DNA"/>
</dbReference>
<feature type="chain" id="PRO_5015603913" description="DUF2946 domain-containing protein" evidence="1">
    <location>
        <begin position="24"/>
        <end position="123"/>
    </location>
</feature>
<name>A0A2S9GVQ3_9BURK</name>
<feature type="signal peptide" evidence="1">
    <location>
        <begin position="1"/>
        <end position="23"/>
    </location>
</feature>
<keyword evidence="3" id="KW-1185">Reference proteome</keyword>
<sequence>MKKLARLFLLCMIMIANPLQGMAATAMTCCTNQHQHQHAMAEQHERHQHDGCQKSLDVSRSLGHLSKSQCSTCSSCVSCHFAALPIMAVPSATIFNPSSDKIDSILSFQPSHISAAPERPPKA</sequence>
<reference evidence="2 3" key="1">
    <citation type="submission" date="2018-02" db="EMBL/GenBank/DDBJ databases">
        <title>Solimicrobium silvestre gen. nov., sp. nov., isolated from alpine forest soil.</title>
        <authorList>
            <person name="Margesin R."/>
            <person name="Albuquerque L."/>
            <person name="Zhang D.-C."/>
            <person name="Froufe H.J.C."/>
            <person name="Severino R."/>
            <person name="Roxo I."/>
            <person name="Egas C."/>
            <person name="Da Costa M.S."/>
        </authorList>
    </citation>
    <scope>NUCLEOTIDE SEQUENCE [LARGE SCALE GENOMIC DNA]</scope>
    <source>
        <strain evidence="2 3">S20-91</strain>
    </source>
</reference>
<proteinExistence type="predicted"/>
<dbReference type="AlphaFoldDB" id="A0A2S9GVQ3"/>
<keyword evidence="1" id="KW-0732">Signal</keyword>
<dbReference type="Proteomes" id="UP000237839">
    <property type="component" value="Unassembled WGS sequence"/>
</dbReference>
<comment type="caution">
    <text evidence="2">The sequence shown here is derived from an EMBL/GenBank/DDBJ whole genome shotgun (WGS) entry which is preliminary data.</text>
</comment>
<evidence type="ECO:0000313" key="3">
    <source>
        <dbReference type="Proteomes" id="UP000237839"/>
    </source>
</evidence>
<evidence type="ECO:0000256" key="1">
    <source>
        <dbReference type="SAM" id="SignalP"/>
    </source>
</evidence>
<protein>
    <recommendedName>
        <fullName evidence="4">DUF2946 domain-containing protein</fullName>
    </recommendedName>
</protein>
<evidence type="ECO:0000313" key="2">
    <source>
        <dbReference type="EMBL" id="PRC91803.1"/>
    </source>
</evidence>
<accession>A0A2S9GVQ3</accession>
<organism evidence="2 3">
    <name type="scientific">Solimicrobium silvestre</name>
    <dbReference type="NCBI Taxonomy" id="2099400"/>
    <lineage>
        <taxon>Bacteria</taxon>
        <taxon>Pseudomonadati</taxon>
        <taxon>Pseudomonadota</taxon>
        <taxon>Betaproteobacteria</taxon>
        <taxon>Burkholderiales</taxon>
        <taxon>Oxalobacteraceae</taxon>
        <taxon>Solimicrobium</taxon>
    </lineage>
</organism>